<reference evidence="1 2" key="1">
    <citation type="submission" date="2020-09" db="EMBL/GenBank/DDBJ databases">
        <title>De no assembly of potato wild relative species, Solanum commersonii.</title>
        <authorList>
            <person name="Cho K."/>
        </authorList>
    </citation>
    <scope>NUCLEOTIDE SEQUENCE [LARGE SCALE GENOMIC DNA]</scope>
    <source>
        <strain evidence="1">LZ3.2</strain>
        <tissue evidence="1">Leaf</tissue>
    </source>
</reference>
<organism evidence="1 2">
    <name type="scientific">Solanum commersonii</name>
    <name type="common">Commerson's wild potato</name>
    <name type="synonym">Commerson's nightshade</name>
    <dbReference type="NCBI Taxonomy" id="4109"/>
    <lineage>
        <taxon>Eukaryota</taxon>
        <taxon>Viridiplantae</taxon>
        <taxon>Streptophyta</taxon>
        <taxon>Embryophyta</taxon>
        <taxon>Tracheophyta</taxon>
        <taxon>Spermatophyta</taxon>
        <taxon>Magnoliopsida</taxon>
        <taxon>eudicotyledons</taxon>
        <taxon>Gunneridae</taxon>
        <taxon>Pentapetalae</taxon>
        <taxon>asterids</taxon>
        <taxon>lamiids</taxon>
        <taxon>Solanales</taxon>
        <taxon>Solanaceae</taxon>
        <taxon>Solanoideae</taxon>
        <taxon>Solaneae</taxon>
        <taxon>Solanum</taxon>
    </lineage>
</organism>
<keyword evidence="2" id="KW-1185">Reference proteome</keyword>
<dbReference type="AlphaFoldDB" id="A0A9J5WXD1"/>
<gene>
    <name evidence="1" type="ORF">H5410_050233</name>
</gene>
<protein>
    <submittedName>
        <fullName evidence="1">Uncharacterized protein</fullName>
    </submittedName>
</protein>
<name>A0A9J5WXD1_SOLCO</name>
<dbReference type="EMBL" id="JACXVP010000010">
    <property type="protein sequence ID" value="KAG5579606.1"/>
    <property type="molecule type" value="Genomic_DNA"/>
</dbReference>
<comment type="caution">
    <text evidence="1">The sequence shown here is derived from an EMBL/GenBank/DDBJ whole genome shotgun (WGS) entry which is preliminary data.</text>
</comment>
<accession>A0A9J5WXD1</accession>
<evidence type="ECO:0000313" key="2">
    <source>
        <dbReference type="Proteomes" id="UP000824120"/>
    </source>
</evidence>
<evidence type="ECO:0000313" key="1">
    <source>
        <dbReference type="EMBL" id="KAG5579606.1"/>
    </source>
</evidence>
<dbReference type="Proteomes" id="UP000824120">
    <property type="component" value="Chromosome 10"/>
</dbReference>
<sequence length="97" mass="10907">MGGDSNHFIFELRLHKGSGSGDVDNDITHRIVSPKLKDEFYGVVIRPTLLYSRNADQSRTSIFIICILSRSPNMDTEQVETKKHKGLNILTASYALQ</sequence>
<proteinExistence type="predicted"/>